<feature type="region of interest" description="Disordered" evidence="1">
    <location>
        <begin position="436"/>
        <end position="587"/>
    </location>
</feature>
<evidence type="ECO:0000259" key="2">
    <source>
        <dbReference type="PROSITE" id="PS50940"/>
    </source>
</evidence>
<comment type="caution">
    <text evidence="3">The sequence shown here is derived from an EMBL/GenBank/DDBJ whole genome shotgun (WGS) entry which is preliminary data.</text>
</comment>
<feature type="compositionally biased region" description="Low complexity" evidence="1">
    <location>
        <begin position="502"/>
        <end position="515"/>
    </location>
</feature>
<dbReference type="PANTHER" id="PTHR22933">
    <property type="entry name" value="FI18007P1-RELATED"/>
    <property type="match status" value="1"/>
</dbReference>
<dbReference type="EMBL" id="LJIJ01001542">
    <property type="protein sequence ID" value="ODM91461.1"/>
    <property type="molecule type" value="Genomic_DNA"/>
</dbReference>
<feature type="compositionally biased region" description="Acidic residues" evidence="1">
    <location>
        <begin position="461"/>
        <end position="473"/>
    </location>
</feature>
<dbReference type="InterPro" id="IPR052976">
    <property type="entry name" value="Scoloptoxin-like"/>
</dbReference>
<proteinExistence type="predicted"/>
<feature type="compositionally biased region" description="Basic and acidic residues" evidence="1">
    <location>
        <begin position="517"/>
        <end position="526"/>
    </location>
</feature>
<dbReference type="Gene3D" id="2.170.140.10">
    <property type="entry name" value="Chitin binding domain"/>
    <property type="match status" value="1"/>
</dbReference>
<feature type="compositionally biased region" description="Low complexity" evidence="1">
    <location>
        <begin position="408"/>
        <end position="424"/>
    </location>
</feature>
<dbReference type="InterPro" id="IPR002557">
    <property type="entry name" value="Chitin-bd_dom"/>
</dbReference>
<feature type="compositionally biased region" description="Polar residues" evidence="1">
    <location>
        <begin position="436"/>
        <end position="455"/>
    </location>
</feature>
<gene>
    <name evidence="3" type="ORF">Ocin01_15221</name>
</gene>
<feature type="compositionally biased region" description="Polar residues" evidence="1">
    <location>
        <begin position="568"/>
        <end position="579"/>
    </location>
</feature>
<dbReference type="AlphaFoldDB" id="A0A1D2MF24"/>
<feature type="domain" description="Chitin-binding type-2" evidence="2">
    <location>
        <begin position="190"/>
        <end position="253"/>
    </location>
</feature>
<feature type="region of interest" description="Disordered" evidence="1">
    <location>
        <begin position="275"/>
        <end position="355"/>
    </location>
</feature>
<keyword evidence="4" id="KW-1185">Reference proteome</keyword>
<evidence type="ECO:0000313" key="4">
    <source>
        <dbReference type="Proteomes" id="UP000094527"/>
    </source>
</evidence>
<dbReference type="OMA" id="TPHSHVA"/>
<dbReference type="Pfam" id="PF01607">
    <property type="entry name" value="CBM_14"/>
    <property type="match status" value="1"/>
</dbReference>
<dbReference type="SMART" id="SM00494">
    <property type="entry name" value="ChtBD2"/>
    <property type="match status" value="1"/>
</dbReference>
<feature type="region of interest" description="Disordered" evidence="1">
    <location>
        <begin position="601"/>
        <end position="668"/>
    </location>
</feature>
<dbReference type="SUPFAM" id="SSF57625">
    <property type="entry name" value="Invertebrate chitin-binding proteins"/>
    <property type="match status" value="1"/>
</dbReference>
<feature type="compositionally biased region" description="Low complexity" evidence="1">
    <location>
        <begin position="382"/>
        <end position="401"/>
    </location>
</feature>
<accession>A0A1D2MF24</accession>
<feature type="compositionally biased region" description="Polar residues" evidence="1">
    <location>
        <begin position="544"/>
        <end position="554"/>
    </location>
</feature>
<feature type="compositionally biased region" description="Low complexity" evidence="1">
    <location>
        <begin position="293"/>
        <end position="327"/>
    </location>
</feature>
<feature type="compositionally biased region" description="Polar residues" evidence="1">
    <location>
        <begin position="732"/>
        <end position="755"/>
    </location>
</feature>
<name>A0A1D2MF24_ORCCI</name>
<organism evidence="3 4">
    <name type="scientific">Orchesella cincta</name>
    <name type="common">Springtail</name>
    <name type="synonym">Podura cincta</name>
    <dbReference type="NCBI Taxonomy" id="48709"/>
    <lineage>
        <taxon>Eukaryota</taxon>
        <taxon>Metazoa</taxon>
        <taxon>Ecdysozoa</taxon>
        <taxon>Arthropoda</taxon>
        <taxon>Hexapoda</taxon>
        <taxon>Collembola</taxon>
        <taxon>Entomobryomorpha</taxon>
        <taxon>Entomobryoidea</taxon>
        <taxon>Orchesellidae</taxon>
        <taxon>Orchesellinae</taxon>
        <taxon>Orchesella</taxon>
    </lineage>
</organism>
<reference evidence="3 4" key="1">
    <citation type="journal article" date="2016" name="Genome Biol. Evol.">
        <title>Gene Family Evolution Reflects Adaptation to Soil Environmental Stressors in the Genome of the Collembolan Orchesella cincta.</title>
        <authorList>
            <person name="Faddeeva-Vakhrusheva A."/>
            <person name="Derks M.F."/>
            <person name="Anvar S.Y."/>
            <person name="Agamennone V."/>
            <person name="Suring W."/>
            <person name="Smit S."/>
            <person name="van Straalen N.M."/>
            <person name="Roelofs D."/>
        </authorList>
    </citation>
    <scope>NUCLEOTIDE SEQUENCE [LARGE SCALE GENOMIC DNA]</scope>
    <source>
        <tissue evidence="3">Mixed pool</tissue>
    </source>
</reference>
<protein>
    <recommendedName>
        <fullName evidence="2">Chitin-binding type-2 domain-containing protein</fullName>
    </recommendedName>
</protein>
<dbReference type="GO" id="GO:0005576">
    <property type="term" value="C:extracellular region"/>
    <property type="evidence" value="ECO:0007669"/>
    <property type="project" value="InterPro"/>
</dbReference>
<dbReference type="GO" id="GO:0008061">
    <property type="term" value="F:chitin binding"/>
    <property type="evidence" value="ECO:0007669"/>
    <property type="project" value="InterPro"/>
</dbReference>
<dbReference type="Proteomes" id="UP000094527">
    <property type="component" value="Unassembled WGS sequence"/>
</dbReference>
<evidence type="ECO:0000256" key="1">
    <source>
        <dbReference type="SAM" id="MobiDB-lite"/>
    </source>
</evidence>
<feature type="region of interest" description="Disordered" evidence="1">
    <location>
        <begin position="726"/>
        <end position="759"/>
    </location>
</feature>
<dbReference type="OrthoDB" id="10065127at2759"/>
<sequence length="773" mass="85568">MINEVANGQNSELFSLIMTRSRSTMPTKKMTNNNFIEVSYCATSGINQTSVDPKINIENYCSSELISDSYPLPQRGVKSYIEKIFPLQKFFRDKIVKESCHTRTIVDNGDEIITGSPHRNKRQSNSYSRMRASKDVWKYHYHQIANINLLRTFIISVIVFLNCCTTLVHCQPPPLPPAGFLDFDNLPVTRFSCEGKVIGGYYADVETGCQMFHVCTLGQKDEIQDIKFLCLNGTVFDQETRVCERVDEVDCSKAEQFFDLNLDLYVPHATTQKPEEVADLEEEDDNIRPVATPKPKVTTTTTTTTKPTTTTPKTTPSPRTRPPSTSSNSRGPPVVSSSSQEEDEEGDNNGYTSFNYFLKTPHSHVASGYNSQSRQSYIINQPGPSSGRSTSSSSSGTSSGRKVPSGQKTIVYTSSSTSSSTVRPKTVVVVKATLPQAKSTVKSKPAQQPTTTSQPKFELNDQYDEYYDEEDYSEQPSAPAAPPPKQSTFQSQRGGIHGQYASNSKPSSVSSSSSSEYDFRDGRSTKGEANAGSIIGKGSESKSRQVSVPISSPTPKRLSPQPTTTTTISSPEINGNNSTEEPYYYEDDYPDDVVIQQQQLQNSQFRPSGSVKATSGSVSSGRESTITATTNASSKPSSGQIKESNKQDLPSSSQTDSDYYDDDNENVNAHDHHFTHVDVPRIPFAKPNVPRVLVTNGKPFLPRLRRQSLHNHYSYNPLQYHPSDLLLPALPSGSSTKSYQSQPNHQRGSNISSTEFRSEARAKAMKWGRDYFR</sequence>
<feature type="region of interest" description="Disordered" evidence="1">
    <location>
        <begin position="376"/>
        <end position="424"/>
    </location>
</feature>
<feature type="compositionally biased region" description="Polar residues" evidence="1">
    <location>
        <begin position="605"/>
        <end position="650"/>
    </location>
</feature>
<dbReference type="PANTHER" id="PTHR22933:SF43">
    <property type="entry name" value="LP10131P"/>
    <property type="match status" value="1"/>
</dbReference>
<dbReference type="PROSITE" id="PS50940">
    <property type="entry name" value="CHIT_BIND_II"/>
    <property type="match status" value="1"/>
</dbReference>
<dbReference type="STRING" id="48709.A0A1D2MF24"/>
<dbReference type="InterPro" id="IPR036508">
    <property type="entry name" value="Chitin-bd_dom_sf"/>
</dbReference>
<evidence type="ECO:0000313" key="3">
    <source>
        <dbReference type="EMBL" id="ODM91461.1"/>
    </source>
</evidence>